<keyword evidence="2" id="KW-1185">Reference proteome</keyword>
<protein>
    <submittedName>
        <fullName evidence="1">Uncharacterized protein</fullName>
    </submittedName>
</protein>
<proteinExistence type="predicted"/>
<dbReference type="InterPro" id="IPR038883">
    <property type="entry name" value="AN11006-like"/>
</dbReference>
<dbReference type="PANTHER" id="PTHR42085:SF1">
    <property type="entry name" value="F-BOX DOMAIN-CONTAINING PROTEIN"/>
    <property type="match status" value="1"/>
</dbReference>
<dbReference type="PANTHER" id="PTHR42085">
    <property type="entry name" value="F-BOX DOMAIN-CONTAINING PROTEIN"/>
    <property type="match status" value="1"/>
</dbReference>
<dbReference type="Proteomes" id="UP000825890">
    <property type="component" value="Unassembled WGS sequence"/>
</dbReference>
<dbReference type="OrthoDB" id="3644958at2759"/>
<reference evidence="1 2" key="1">
    <citation type="submission" date="2021-01" db="EMBL/GenBank/DDBJ databases">
        <title>Cercospora kikuchii MAFF 305040 whole genome shotgun sequence.</title>
        <authorList>
            <person name="Kashiwa T."/>
            <person name="Suzuki T."/>
        </authorList>
    </citation>
    <scope>NUCLEOTIDE SEQUENCE [LARGE SCALE GENOMIC DNA]</scope>
    <source>
        <strain evidence="1 2">MAFF 305040</strain>
    </source>
</reference>
<dbReference type="RefSeq" id="XP_044655667.1">
    <property type="nucleotide sequence ID" value="XM_044799732.1"/>
</dbReference>
<organism evidence="1 2">
    <name type="scientific">Cercospora kikuchii</name>
    <dbReference type="NCBI Taxonomy" id="84275"/>
    <lineage>
        <taxon>Eukaryota</taxon>
        <taxon>Fungi</taxon>
        <taxon>Dikarya</taxon>
        <taxon>Ascomycota</taxon>
        <taxon>Pezizomycotina</taxon>
        <taxon>Dothideomycetes</taxon>
        <taxon>Dothideomycetidae</taxon>
        <taxon>Mycosphaerellales</taxon>
        <taxon>Mycosphaerellaceae</taxon>
        <taxon>Cercospora</taxon>
    </lineage>
</organism>
<gene>
    <name evidence="1" type="ORF">CKM354_000449500</name>
</gene>
<accession>A0A9P3CIP6</accession>
<name>A0A9P3CIP6_9PEZI</name>
<sequence>MTAPIPSLETDGVKHGALATDEASESLSQLSVTSAQLESSDQVLLDSAFKATMATVTRKGKPNRRALTASKEHRKRPSYFLRLPPELRNRLYEEAFNTTVSFSQGYNRPPRWYKNNGIVLACRQTYTESIGLYCICHTFNFSSSGPKEMAKSCATWLRNIKGEHRKLIQHIELDTLSQFVVRWHYLGYAASMGYAASGWYEPPDRATRVSHLIAEIAQKTIDMVHRITDVSSKVLKASIIKPTWSVEEEFPYDIAYTATPLETLDEHWKKMDEQTQQPGEWEDLDSFQQGVWGGWQSEDMPDEEYLPDEDGWNHGWMDGQDYQTGELIDHTPLQSEDWGGLLPEHVSDRDEELHLRPFAGTLGTM</sequence>
<evidence type="ECO:0000313" key="1">
    <source>
        <dbReference type="EMBL" id="GIZ41180.1"/>
    </source>
</evidence>
<comment type="caution">
    <text evidence="1">The sequence shown here is derived from an EMBL/GenBank/DDBJ whole genome shotgun (WGS) entry which is preliminary data.</text>
</comment>
<dbReference type="AlphaFoldDB" id="A0A9P3CIP6"/>
<dbReference type="GeneID" id="68290070"/>
<evidence type="ECO:0000313" key="2">
    <source>
        <dbReference type="Proteomes" id="UP000825890"/>
    </source>
</evidence>
<dbReference type="EMBL" id="BOLY01000003">
    <property type="protein sequence ID" value="GIZ41180.1"/>
    <property type="molecule type" value="Genomic_DNA"/>
</dbReference>